<accession>A0ABD3V7U2</accession>
<dbReference type="PROSITE" id="PS50835">
    <property type="entry name" value="IG_LIKE"/>
    <property type="match status" value="1"/>
</dbReference>
<keyword evidence="1" id="KW-0812">Transmembrane</keyword>
<sequence length="258" mass="28631">MEWNMPLCFVILILCYNVHILGASYAYITVNPTEIQLGVNLTMSCTYNGSFTVSSIVWEKNSAGVQIRLFTNCIAAYTPDSTVYNMNRTTYSCDQVNNIYNLTLKNLVTEDDGNSWSCSLRLSPGNSTDLVVYTIRLPYSTTTRTSTVTPISTTRIKYVDIGTTLSITTTTSRTLPVIIIIGISVGGFLFIILLLIVCCCCCKCCWFYRCRKNANTDKYEANDRGNFNNDSIAIDGTSNAAYALSNTSRVSSNSNEFK</sequence>
<dbReference type="Gene3D" id="2.60.40.10">
    <property type="entry name" value="Immunoglobulins"/>
    <property type="match status" value="1"/>
</dbReference>
<keyword evidence="5" id="KW-1185">Reference proteome</keyword>
<evidence type="ECO:0000313" key="5">
    <source>
        <dbReference type="Proteomes" id="UP001634394"/>
    </source>
</evidence>
<evidence type="ECO:0000313" key="4">
    <source>
        <dbReference type="EMBL" id="KAL3857101.1"/>
    </source>
</evidence>
<proteinExistence type="predicted"/>
<feature type="signal peptide" evidence="2">
    <location>
        <begin position="1"/>
        <end position="23"/>
    </location>
</feature>
<evidence type="ECO:0000256" key="1">
    <source>
        <dbReference type="SAM" id="Phobius"/>
    </source>
</evidence>
<name>A0ABD3V7U2_SINWO</name>
<reference evidence="4 5" key="1">
    <citation type="submission" date="2024-11" db="EMBL/GenBank/DDBJ databases">
        <title>Chromosome-level genome assembly of the freshwater bivalve Anodonta woodiana.</title>
        <authorList>
            <person name="Chen X."/>
        </authorList>
    </citation>
    <scope>NUCLEOTIDE SEQUENCE [LARGE SCALE GENOMIC DNA]</scope>
    <source>
        <strain evidence="4">MN2024</strain>
        <tissue evidence="4">Gills</tissue>
    </source>
</reference>
<dbReference type="AlphaFoldDB" id="A0ABD3V7U2"/>
<evidence type="ECO:0000259" key="3">
    <source>
        <dbReference type="PROSITE" id="PS50835"/>
    </source>
</evidence>
<protein>
    <recommendedName>
        <fullName evidence="3">Ig-like domain-containing protein</fullName>
    </recommendedName>
</protein>
<keyword evidence="2" id="KW-0732">Signal</keyword>
<dbReference type="EMBL" id="JBJQND010000013">
    <property type="protein sequence ID" value="KAL3857101.1"/>
    <property type="molecule type" value="Genomic_DNA"/>
</dbReference>
<evidence type="ECO:0000256" key="2">
    <source>
        <dbReference type="SAM" id="SignalP"/>
    </source>
</evidence>
<feature type="domain" description="Ig-like" evidence="3">
    <location>
        <begin position="6"/>
        <end position="134"/>
    </location>
</feature>
<dbReference type="InterPro" id="IPR013783">
    <property type="entry name" value="Ig-like_fold"/>
</dbReference>
<gene>
    <name evidence="4" type="ORF">ACJMK2_011797</name>
</gene>
<feature type="transmembrane region" description="Helical" evidence="1">
    <location>
        <begin position="175"/>
        <end position="208"/>
    </location>
</feature>
<dbReference type="SUPFAM" id="SSF48726">
    <property type="entry name" value="Immunoglobulin"/>
    <property type="match status" value="1"/>
</dbReference>
<keyword evidence="1" id="KW-1133">Transmembrane helix</keyword>
<keyword evidence="1" id="KW-0472">Membrane</keyword>
<dbReference type="InterPro" id="IPR007110">
    <property type="entry name" value="Ig-like_dom"/>
</dbReference>
<organism evidence="4 5">
    <name type="scientific">Sinanodonta woodiana</name>
    <name type="common">Chinese pond mussel</name>
    <name type="synonym">Anodonta woodiana</name>
    <dbReference type="NCBI Taxonomy" id="1069815"/>
    <lineage>
        <taxon>Eukaryota</taxon>
        <taxon>Metazoa</taxon>
        <taxon>Spiralia</taxon>
        <taxon>Lophotrochozoa</taxon>
        <taxon>Mollusca</taxon>
        <taxon>Bivalvia</taxon>
        <taxon>Autobranchia</taxon>
        <taxon>Heteroconchia</taxon>
        <taxon>Palaeoheterodonta</taxon>
        <taxon>Unionida</taxon>
        <taxon>Unionoidea</taxon>
        <taxon>Unionidae</taxon>
        <taxon>Unioninae</taxon>
        <taxon>Sinanodonta</taxon>
    </lineage>
</organism>
<dbReference type="Proteomes" id="UP001634394">
    <property type="component" value="Unassembled WGS sequence"/>
</dbReference>
<dbReference type="InterPro" id="IPR036179">
    <property type="entry name" value="Ig-like_dom_sf"/>
</dbReference>
<comment type="caution">
    <text evidence="4">The sequence shown here is derived from an EMBL/GenBank/DDBJ whole genome shotgun (WGS) entry which is preliminary data.</text>
</comment>
<feature type="chain" id="PRO_5044889393" description="Ig-like domain-containing protein" evidence="2">
    <location>
        <begin position="24"/>
        <end position="258"/>
    </location>
</feature>